<reference evidence="2" key="1">
    <citation type="submission" date="2023-10" db="EMBL/GenBank/DDBJ databases">
        <authorList>
            <person name="Chen Y."/>
            <person name="Shah S."/>
            <person name="Dougan E. K."/>
            <person name="Thang M."/>
            <person name="Chan C."/>
        </authorList>
    </citation>
    <scope>NUCLEOTIDE SEQUENCE [LARGE SCALE GENOMIC DNA]</scope>
</reference>
<dbReference type="EMBL" id="CAUYUJ010016767">
    <property type="protein sequence ID" value="CAK0868636.1"/>
    <property type="molecule type" value="Genomic_DNA"/>
</dbReference>
<protein>
    <submittedName>
        <fullName evidence="2">Uncharacterized protein</fullName>
    </submittedName>
</protein>
<dbReference type="Proteomes" id="UP001189429">
    <property type="component" value="Unassembled WGS sequence"/>
</dbReference>
<organism evidence="2 3">
    <name type="scientific">Prorocentrum cordatum</name>
    <dbReference type="NCBI Taxonomy" id="2364126"/>
    <lineage>
        <taxon>Eukaryota</taxon>
        <taxon>Sar</taxon>
        <taxon>Alveolata</taxon>
        <taxon>Dinophyceae</taxon>
        <taxon>Prorocentrales</taxon>
        <taxon>Prorocentraceae</taxon>
        <taxon>Prorocentrum</taxon>
    </lineage>
</organism>
<feature type="region of interest" description="Disordered" evidence="1">
    <location>
        <begin position="653"/>
        <end position="694"/>
    </location>
</feature>
<evidence type="ECO:0000313" key="2">
    <source>
        <dbReference type="EMBL" id="CAK0868636.1"/>
    </source>
</evidence>
<feature type="non-terminal residue" evidence="2">
    <location>
        <position position="1"/>
    </location>
</feature>
<feature type="compositionally biased region" description="Basic residues" evidence="1">
    <location>
        <begin position="599"/>
        <end position="614"/>
    </location>
</feature>
<feature type="region of interest" description="Disordered" evidence="1">
    <location>
        <begin position="440"/>
        <end position="470"/>
    </location>
</feature>
<feature type="region of interest" description="Disordered" evidence="1">
    <location>
        <begin position="586"/>
        <end position="622"/>
    </location>
</feature>
<name>A0ABN9V6W5_9DINO</name>
<keyword evidence="3" id="KW-1185">Reference proteome</keyword>
<evidence type="ECO:0000313" key="3">
    <source>
        <dbReference type="Proteomes" id="UP001189429"/>
    </source>
</evidence>
<sequence length="694" mass="76652">RMDPNSPMNHMKREFVNSLLKYIAERDHFATREDYCPLIKPDIRRKYQPMMHRILKTLTGNAPLTIEEAGSGKTPFMRILAMTTARHNADVADERHPGRVKAAVRASAELDYFRGEVGEPWAPCVFDDGGLADQRPRALKAVFGPAQAEAMTRARRRATKFARGQARRLAKSKRRSQPGFLGSAARLGRGNECNSSAEPSGEEWGFAATSPDAAQRTAAILSGMFRPAFPMGMSERDFGAMLERCVVAQKTKRPFFFRPAGKGSVVEKLPLASSYIAADAGKISTRPLNHKKRRDQGEHDRPLAFEKEETFKLMAEAGQSGDVGAAPEGDDLVGRRGGADAGADVAEEEGAFDFGGGMGATESAPPKWPTAARNVRVDQLIERPAATPSSPVAARPSSLMFHIPSPLALGLHGVLRDPQGDPKSDAFELFQRRFKREKARMAMRPAPMKKAKKGPLVRKPKNAPYTRHGSASARLRLDRAVWSRCLKDSVNIATKQVIDKLKKGERLADQAAALFCAVAQRSQVAEGIYSALRAARAKHANAREKRIVFGQDKGGSELERAGAEADENPIIWEQRGCVVQRRNPGPLALFRPKPEKEKAKRRAPGPGPTRKRDRAPKAPRWLKHRRAILHADGARPRWLKIDGALRDWAAHKKKKRARLGGKWARAKPAFTKVRHRNVPDQKKPRGAKRSTARG</sequence>
<evidence type="ECO:0000256" key="1">
    <source>
        <dbReference type="SAM" id="MobiDB-lite"/>
    </source>
</evidence>
<gene>
    <name evidence="2" type="ORF">PCOR1329_LOCUS55225</name>
</gene>
<feature type="compositionally biased region" description="Basic residues" evidence="1">
    <location>
        <begin position="684"/>
        <end position="694"/>
    </location>
</feature>
<feature type="compositionally biased region" description="Basic residues" evidence="1">
    <location>
        <begin position="163"/>
        <end position="176"/>
    </location>
</feature>
<feature type="compositionally biased region" description="Basic residues" evidence="1">
    <location>
        <begin position="447"/>
        <end position="461"/>
    </location>
</feature>
<accession>A0ABN9V6W5</accession>
<comment type="caution">
    <text evidence="2">The sequence shown here is derived from an EMBL/GenBank/DDBJ whole genome shotgun (WGS) entry which is preliminary data.</text>
</comment>
<feature type="region of interest" description="Disordered" evidence="1">
    <location>
        <begin position="163"/>
        <end position="205"/>
    </location>
</feature>
<feature type="non-terminal residue" evidence="2">
    <location>
        <position position="694"/>
    </location>
</feature>
<proteinExistence type="predicted"/>